<dbReference type="EMBL" id="NGAF01000035">
    <property type="protein sequence ID" value="OXR40288.1"/>
    <property type="molecule type" value="Genomic_DNA"/>
</dbReference>
<comment type="caution">
    <text evidence="1">The sequence shown here is derived from an EMBL/GenBank/DDBJ whole genome shotgun (WGS) entry which is preliminary data.</text>
</comment>
<sequence length="79" mass="8780">MPSANSVPTLSRAEFDRLEHRGAAGTTVVLAEMDSAAADRWRDEHTGWRGRHWAYLDDEHGVLRLHPINVTRTSSQAAA</sequence>
<name>A0A231GUP2_9NOCA</name>
<gene>
    <name evidence="1" type="ORF">B7C42_07626</name>
</gene>
<keyword evidence="2" id="KW-1185">Reference proteome</keyword>
<protein>
    <submittedName>
        <fullName evidence="1">Uncharacterized protein</fullName>
    </submittedName>
</protein>
<dbReference type="AlphaFoldDB" id="A0A231GUP2"/>
<organism evidence="1 2">
    <name type="scientific">Nocardia cerradoensis</name>
    <dbReference type="NCBI Taxonomy" id="85688"/>
    <lineage>
        <taxon>Bacteria</taxon>
        <taxon>Bacillati</taxon>
        <taxon>Actinomycetota</taxon>
        <taxon>Actinomycetes</taxon>
        <taxon>Mycobacteriales</taxon>
        <taxon>Nocardiaceae</taxon>
        <taxon>Nocardia</taxon>
    </lineage>
</organism>
<proteinExistence type="predicted"/>
<reference evidence="1 2" key="1">
    <citation type="submission" date="2017-07" db="EMBL/GenBank/DDBJ databases">
        <title>First draft Genome Sequence of Nocardia cerradoensis isolated from human infection.</title>
        <authorList>
            <person name="Carrasco G."/>
        </authorList>
    </citation>
    <scope>NUCLEOTIDE SEQUENCE [LARGE SCALE GENOMIC DNA]</scope>
    <source>
        <strain evidence="1 2">CNM20130759</strain>
    </source>
</reference>
<evidence type="ECO:0000313" key="1">
    <source>
        <dbReference type="EMBL" id="OXR40288.1"/>
    </source>
</evidence>
<dbReference type="RefSeq" id="WP_094028214.1">
    <property type="nucleotide sequence ID" value="NZ_NGAF01000035.1"/>
</dbReference>
<accession>A0A231GUP2</accession>
<evidence type="ECO:0000313" key="2">
    <source>
        <dbReference type="Proteomes" id="UP000215506"/>
    </source>
</evidence>
<dbReference type="Proteomes" id="UP000215506">
    <property type="component" value="Unassembled WGS sequence"/>
</dbReference>